<keyword evidence="5" id="KW-0539">Nucleus</keyword>
<proteinExistence type="predicted"/>
<evidence type="ECO:0000313" key="6">
    <source>
        <dbReference type="EMBL" id="CAH8357617.1"/>
    </source>
</evidence>
<dbReference type="Proteomes" id="UP001642260">
    <property type="component" value="Unassembled WGS sequence"/>
</dbReference>
<evidence type="ECO:0000256" key="4">
    <source>
        <dbReference type="ARBA" id="ARBA00022790"/>
    </source>
</evidence>
<dbReference type="EMBL" id="CAKOAT010234932">
    <property type="protein sequence ID" value="CAH8357617.1"/>
    <property type="molecule type" value="Genomic_DNA"/>
</dbReference>
<dbReference type="GO" id="GO:0005737">
    <property type="term" value="C:cytoplasm"/>
    <property type="evidence" value="ECO:0007669"/>
    <property type="project" value="UniProtKB-SubCell"/>
</dbReference>
<keyword evidence="4" id="KW-0736">Signalosome</keyword>
<protein>
    <submittedName>
        <fullName evidence="6">Uncharacterized protein</fullName>
    </submittedName>
</protein>
<dbReference type="InterPro" id="IPR019585">
    <property type="entry name" value="Rpn7/CSN1"/>
</dbReference>
<accession>A0ABC8KL07</accession>
<evidence type="ECO:0000256" key="1">
    <source>
        <dbReference type="ARBA" id="ARBA00004123"/>
    </source>
</evidence>
<comment type="caution">
    <text evidence="6">The sequence shown here is derived from an EMBL/GenBank/DDBJ whole genome shotgun (WGS) entry which is preliminary data.</text>
</comment>
<dbReference type="GO" id="GO:0008180">
    <property type="term" value="C:COP9 signalosome"/>
    <property type="evidence" value="ECO:0007669"/>
    <property type="project" value="UniProtKB-KW"/>
</dbReference>
<dbReference type="PANTHER" id="PTHR14145">
    <property type="entry name" value="26S PROTESOME SUBUNIT 6"/>
    <property type="match status" value="1"/>
</dbReference>
<evidence type="ECO:0000313" key="7">
    <source>
        <dbReference type="Proteomes" id="UP001642260"/>
    </source>
</evidence>
<name>A0ABC8KL07_ERUVS</name>
<keyword evidence="3" id="KW-0963">Cytoplasm</keyword>
<sequence>MRRTSNLRPIITFDALQRTNEDHLLFIASHFGGNQTLQPEALRMAHNAIKKGENTQFFRDLVKYKMDSAWYKSVDHRAEHKKGRLENELNSTYRLNRLLVITLYCLFC</sequence>
<reference evidence="6 7" key="1">
    <citation type="submission" date="2022-03" db="EMBL/GenBank/DDBJ databases">
        <authorList>
            <person name="Macdonald S."/>
            <person name="Ahmed S."/>
            <person name="Newling K."/>
        </authorList>
    </citation>
    <scope>NUCLEOTIDE SEQUENCE [LARGE SCALE GENOMIC DNA]</scope>
</reference>
<dbReference type="PANTHER" id="PTHR14145:SF2">
    <property type="entry name" value="COP9 SIGNALOSOME COMPLEX SUBUNIT 1"/>
    <property type="match status" value="1"/>
</dbReference>
<evidence type="ECO:0000256" key="2">
    <source>
        <dbReference type="ARBA" id="ARBA00004496"/>
    </source>
</evidence>
<keyword evidence="7" id="KW-1185">Reference proteome</keyword>
<comment type="subcellular location">
    <subcellularLocation>
        <location evidence="2">Cytoplasm</location>
    </subcellularLocation>
    <subcellularLocation>
        <location evidence="1">Nucleus</location>
    </subcellularLocation>
</comment>
<dbReference type="Gene3D" id="1.25.40.570">
    <property type="match status" value="1"/>
</dbReference>
<gene>
    <name evidence="6" type="ORF">ERUC_LOCUS23372</name>
</gene>
<evidence type="ECO:0000256" key="5">
    <source>
        <dbReference type="ARBA" id="ARBA00023242"/>
    </source>
</evidence>
<organism evidence="6 7">
    <name type="scientific">Eruca vesicaria subsp. sativa</name>
    <name type="common">Garden rocket</name>
    <name type="synonym">Eruca sativa</name>
    <dbReference type="NCBI Taxonomy" id="29727"/>
    <lineage>
        <taxon>Eukaryota</taxon>
        <taxon>Viridiplantae</taxon>
        <taxon>Streptophyta</taxon>
        <taxon>Embryophyta</taxon>
        <taxon>Tracheophyta</taxon>
        <taxon>Spermatophyta</taxon>
        <taxon>Magnoliopsida</taxon>
        <taxon>eudicotyledons</taxon>
        <taxon>Gunneridae</taxon>
        <taxon>Pentapetalae</taxon>
        <taxon>rosids</taxon>
        <taxon>malvids</taxon>
        <taxon>Brassicales</taxon>
        <taxon>Brassicaceae</taxon>
        <taxon>Brassiceae</taxon>
        <taxon>Eruca</taxon>
    </lineage>
</organism>
<dbReference type="AlphaFoldDB" id="A0ABC8KL07"/>
<evidence type="ECO:0000256" key="3">
    <source>
        <dbReference type="ARBA" id="ARBA00022490"/>
    </source>
</evidence>